<dbReference type="Pfam" id="PF00109">
    <property type="entry name" value="ketoacyl-synt"/>
    <property type="match status" value="1"/>
</dbReference>
<keyword evidence="3" id="KW-0808">Transferase</keyword>
<dbReference type="Gene3D" id="3.40.47.10">
    <property type="match status" value="1"/>
</dbReference>
<dbReference type="PROSITE" id="PS01162">
    <property type="entry name" value="QOR_ZETA_CRYSTAL"/>
    <property type="match status" value="1"/>
</dbReference>
<dbReference type="InterPro" id="IPR020843">
    <property type="entry name" value="ER"/>
</dbReference>
<dbReference type="InterPro" id="IPR016039">
    <property type="entry name" value="Thiolase-like"/>
</dbReference>
<dbReference type="Gene3D" id="3.30.70.3290">
    <property type="match status" value="1"/>
</dbReference>
<dbReference type="SMART" id="SM00829">
    <property type="entry name" value="PKS_ER"/>
    <property type="match status" value="1"/>
</dbReference>
<keyword evidence="11" id="KW-1185">Reference proteome</keyword>
<dbReference type="InterPro" id="IPR014031">
    <property type="entry name" value="Ketoacyl_synth_C"/>
</dbReference>
<name>A0A232LXF1_9EURO</name>
<dbReference type="InterPro" id="IPR020841">
    <property type="entry name" value="PKS_Beta-ketoAc_synthase_dom"/>
</dbReference>
<evidence type="ECO:0000259" key="8">
    <source>
        <dbReference type="PROSITE" id="PS52004"/>
    </source>
</evidence>
<keyword evidence="2" id="KW-0597">Phosphoprotein</keyword>
<dbReference type="InterPro" id="IPR013968">
    <property type="entry name" value="PKS_KR"/>
</dbReference>
<dbReference type="Pfam" id="PF02801">
    <property type="entry name" value="Ketoacyl-synt_C"/>
    <property type="match status" value="1"/>
</dbReference>
<dbReference type="Pfam" id="PF00698">
    <property type="entry name" value="Acyl_transf_1"/>
    <property type="match status" value="1"/>
</dbReference>
<dbReference type="InterPro" id="IPR002364">
    <property type="entry name" value="Quin_OxRdtase/zeta-crystal_CS"/>
</dbReference>
<accession>A0A232LXF1</accession>
<feature type="region of interest" description="Disordered" evidence="7">
    <location>
        <begin position="1330"/>
        <end position="1354"/>
    </location>
</feature>
<dbReference type="InterPro" id="IPR049551">
    <property type="entry name" value="PKS_DH_C"/>
</dbReference>
<dbReference type="OrthoDB" id="329835at2759"/>
<dbReference type="SMART" id="SM00827">
    <property type="entry name" value="PKS_AT"/>
    <property type="match status" value="1"/>
</dbReference>
<dbReference type="InterPro" id="IPR042104">
    <property type="entry name" value="PKS_dehydratase_sf"/>
</dbReference>
<proteinExistence type="predicted"/>
<dbReference type="InterPro" id="IPR013154">
    <property type="entry name" value="ADH-like_N"/>
</dbReference>
<dbReference type="SUPFAM" id="SSF50129">
    <property type="entry name" value="GroES-like"/>
    <property type="match status" value="1"/>
</dbReference>
<protein>
    <recommendedName>
        <fullName evidence="12">Carrier domain-containing protein</fullName>
    </recommendedName>
</protein>
<dbReference type="InterPro" id="IPR029063">
    <property type="entry name" value="SAM-dependent_MTases_sf"/>
</dbReference>
<keyword evidence="5" id="KW-0012">Acyltransferase</keyword>
<dbReference type="PANTHER" id="PTHR43775:SF29">
    <property type="entry name" value="ASPERFURANONE POLYKETIDE SYNTHASE AFOG-RELATED"/>
    <property type="match status" value="1"/>
</dbReference>
<dbReference type="PANTHER" id="PTHR43775">
    <property type="entry name" value="FATTY ACID SYNTHASE"/>
    <property type="match status" value="1"/>
</dbReference>
<dbReference type="GO" id="GO:0006633">
    <property type="term" value="P:fatty acid biosynthetic process"/>
    <property type="evidence" value="ECO:0007669"/>
    <property type="project" value="TreeGrafter"/>
</dbReference>
<dbReference type="Pfam" id="PF08242">
    <property type="entry name" value="Methyltransf_12"/>
    <property type="match status" value="1"/>
</dbReference>
<evidence type="ECO:0000313" key="11">
    <source>
        <dbReference type="Proteomes" id="UP000243515"/>
    </source>
</evidence>
<dbReference type="InterPro" id="IPR036291">
    <property type="entry name" value="NAD(P)-bd_dom_sf"/>
</dbReference>
<dbReference type="InterPro" id="IPR016036">
    <property type="entry name" value="Malonyl_transacylase_ACP-bd"/>
</dbReference>
<dbReference type="Proteomes" id="UP000243515">
    <property type="component" value="Unassembled WGS sequence"/>
</dbReference>
<dbReference type="InterPro" id="IPR001227">
    <property type="entry name" value="Ac_transferase_dom_sf"/>
</dbReference>
<dbReference type="InterPro" id="IPR016035">
    <property type="entry name" value="Acyl_Trfase/lysoPLipase"/>
</dbReference>
<dbReference type="InterPro" id="IPR013217">
    <property type="entry name" value="Methyltransf_12"/>
</dbReference>
<dbReference type="GO" id="GO:0016491">
    <property type="term" value="F:oxidoreductase activity"/>
    <property type="evidence" value="ECO:0007669"/>
    <property type="project" value="InterPro"/>
</dbReference>
<dbReference type="InterPro" id="IPR050091">
    <property type="entry name" value="PKS_NRPS_Biosynth_Enz"/>
</dbReference>
<dbReference type="InterPro" id="IPR014043">
    <property type="entry name" value="Acyl_transferase_dom"/>
</dbReference>
<dbReference type="CDD" id="cd05195">
    <property type="entry name" value="enoyl_red"/>
    <property type="match status" value="1"/>
</dbReference>
<evidence type="ECO:0000256" key="3">
    <source>
        <dbReference type="ARBA" id="ARBA00022679"/>
    </source>
</evidence>
<feature type="domain" description="Ketosynthase family 3 (KS3)" evidence="8">
    <location>
        <begin position="1"/>
        <end position="401"/>
    </location>
</feature>
<evidence type="ECO:0000256" key="6">
    <source>
        <dbReference type="PROSITE-ProRule" id="PRU01363"/>
    </source>
</evidence>
<reference evidence="10 11" key="1">
    <citation type="journal article" date="2015" name="Environ. Microbiol.">
        <title>Metagenome sequence of Elaphomyces granulatus from sporocarp tissue reveals Ascomycota ectomycorrhizal fingerprints of genome expansion and a Proteobacteria-rich microbiome.</title>
        <authorList>
            <person name="Quandt C.A."/>
            <person name="Kohler A."/>
            <person name="Hesse C.N."/>
            <person name="Sharpton T.J."/>
            <person name="Martin F."/>
            <person name="Spatafora J.W."/>
        </authorList>
    </citation>
    <scope>NUCLEOTIDE SEQUENCE [LARGE SCALE GENOMIC DNA]</scope>
    <source>
        <strain evidence="10 11">OSC145934</strain>
    </source>
</reference>
<dbReference type="Pfam" id="PF16197">
    <property type="entry name" value="KAsynt_C_assoc"/>
    <property type="match status" value="1"/>
</dbReference>
<dbReference type="InterPro" id="IPR049552">
    <property type="entry name" value="PKS_DH_N"/>
</dbReference>
<dbReference type="InterPro" id="IPR049900">
    <property type="entry name" value="PKS_mFAS_DH"/>
</dbReference>
<evidence type="ECO:0000256" key="1">
    <source>
        <dbReference type="ARBA" id="ARBA00022450"/>
    </source>
</evidence>
<dbReference type="InterPro" id="IPR014030">
    <property type="entry name" value="Ketoacyl_synth_N"/>
</dbReference>
<dbReference type="Gene3D" id="3.10.129.110">
    <property type="entry name" value="Polyketide synthase dehydratase"/>
    <property type="match status" value="1"/>
</dbReference>
<dbReference type="Gene3D" id="3.40.366.10">
    <property type="entry name" value="Malonyl-Coenzyme A Acyl Carrier Protein, domain 2"/>
    <property type="match status" value="1"/>
</dbReference>
<dbReference type="Pfam" id="PF21089">
    <property type="entry name" value="PKS_DH_N"/>
    <property type="match status" value="1"/>
</dbReference>
<dbReference type="SUPFAM" id="SSF55048">
    <property type="entry name" value="Probable ACP-binding domain of malonyl-CoA ACP transacylase"/>
    <property type="match status" value="1"/>
</dbReference>
<gene>
    <name evidence="10" type="ORF">Egran_03461</name>
</gene>
<dbReference type="SUPFAM" id="SSF51735">
    <property type="entry name" value="NAD(P)-binding Rossmann-fold domains"/>
    <property type="match status" value="2"/>
</dbReference>
<dbReference type="CDD" id="cd02440">
    <property type="entry name" value="AdoMet_MTases"/>
    <property type="match status" value="1"/>
</dbReference>
<dbReference type="Pfam" id="PF13602">
    <property type="entry name" value="ADH_zinc_N_2"/>
    <property type="match status" value="1"/>
</dbReference>
<dbReference type="CDD" id="cd00833">
    <property type="entry name" value="PKS"/>
    <property type="match status" value="1"/>
</dbReference>
<feature type="region of interest" description="N-terminal hotdog fold" evidence="6">
    <location>
        <begin position="914"/>
        <end position="1051"/>
    </location>
</feature>
<dbReference type="InterPro" id="IPR011032">
    <property type="entry name" value="GroES-like_sf"/>
</dbReference>
<dbReference type="InterPro" id="IPR020807">
    <property type="entry name" value="PKS_DH"/>
</dbReference>
<feature type="compositionally biased region" description="Basic and acidic residues" evidence="7">
    <location>
        <begin position="1345"/>
        <end position="1354"/>
    </location>
</feature>
<dbReference type="FunFam" id="3.40.50.720:FF:000209">
    <property type="entry name" value="Polyketide synthase Pks12"/>
    <property type="match status" value="1"/>
</dbReference>
<dbReference type="Pfam" id="PF08240">
    <property type="entry name" value="ADH_N"/>
    <property type="match status" value="1"/>
</dbReference>
<evidence type="ECO:0000259" key="9">
    <source>
        <dbReference type="PROSITE" id="PS52019"/>
    </source>
</evidence>
<evidence type="ECO:0000256" key="2">
    <source>
        <dbReference type="ARBA" id="ARBA00022553"/>
    </source>
</evidence>
<keyword evidence="1" id="KW-0596">Phosphopantetheine</keyword>
<dbReference type="PROSITE" id="PS52004">
    <property type="entry name" value="KS3_2"/>
    <property type="match status" value="1"/>
</dbReference>
<organism evidence="10 11">
    <name type="scientific">Elaphomyces granulatus</name>
    <dbReference type="NCBI Taxonomy" id="519963"/>
    <lineage>
        <taxon>Eukaryota</taxon>
        <taxon>Fungi</taxon>
        <taxon>Dikarya</taxon>
        <taxon>Ascomycota</taxon>
        <taxon>Pezizomycotina</taxon>
        <taxon>Eurotiomycetes</taxon>
        <taxon>Eurotiomycetidae</taxon>
        <taxon>Eurotiales</taxon>
        <taxon>Elaphomycetaceae</taxon>
        <taxon>Elaphomyces</taxon>
    </lineage>
</organism>
<dbReference type="Gene3D" id="3.40.50.720">
    <property type="entry name" value="NAD(P)-binding Rossmann-like Domain"/>
    <property type="match status" value="2"/>
</dbReference>
<evidence type="ECO:0000313" key="10">
    <source>
        <dbReference type="EMBL" id="OXV08776.1"/>
    </source>
</evidence>
<dbReference type="SUPFAM" id="SSF53901">
    <property type="entry name" value="Thiolase-like"/>
    <property type="match status" value="1"/>
</dbReference>
<dbReference type="InterPro" id="IPR057326">
    <property type="entry name" value="KR_dom"/>
</dbReference>
<dbReference type="SMART" id="SM00822">
    <property type="entry name" value="PKS_KR"/>
    <property type="match status" value="1"/>
</dbReference>
<feature type="domain" description="PKS/mFAS DH" evidence="9">
    <location>
        <begin position="914"/>
        <end position="1235"/>
    </location>
</feature>
<evidence type="ECO:0000256" key="4">
    <source>
        <dbReference type="ARBA" id="ARBA00023268"/>
    </source>
</evidence>
<feature type="active site" description="Proton acceptor; for dehydratase activity" evidence="6">
    <location>
        <position position="946"/>
    </location>
</feature>
<dbReference type="InterPro" id="IPR032821">
    <property type="entry name" value="PKS_assoc"/>
</dbReference>
<evidence type="ECO:0000256" key="5">
    <source>
        <dbReference type="ARBA" id="ARBA00023315"/>
    </source>
</evidence>
<feature type="region of interest" description="C-terminal hotdog fold" evidence="6">
    <location>
        <begin position="1080"/>
        <end position="1235"/>
    </location>
</feature>
<feature type="active site" description="Proton donor; for dehydratase activity" evidence="6">
    <location>
        <position position="1145"/>
    </location>
</feature>
<dbReference type="Gene3D" id="3.90.180.10">
    <property type="entry name" value="Medium-chain alcohol dehydrogenases, catalytic domain"/>
    <property type="match status" value="1"/>
</dbReference>
<dbReference type="SMART" id="SM00825">
    <property type="entry name" value="PKS_KS"/>
    <property type="match status" value="1"/>
</dbReference>
<dbReference type="SUPFAM" id="SSF52151">
    <property type="entry name" value="FabD/lysophospholipase-like"/>
    <property type="match status" value="1"/>
</dbReference>
<dbReference type="SUPFAM" id="SSF53335">
    <property type="entry name" value="S-adenosyl-L-methionine-dependent methyltransferases"/>
    <property type="match status" value="1"/>
</dbReference>
<dbReference type="Pfam" id="PF08659">
    <property type="entry name" value="KR"/>
    <property type="match status" value="1"/>
</dbReference>
<keyword evidence="4" id="KW-0511">Multifunctional enzyme</keyword>
<dbReference type="GO" id="GO:0044550">
    <property type="term" value="P:secondary metabolite biosynthetic process"/>
    <property type="evidence" value="ECO:0007669"/>
    <property type="project" value="TreeGrafter"/>
</dbReference>
<dbReference type="Gene3D" id="3.40.50.150">
    <property type="entry name" value="Vaccinia Virus protein VP39"/>
    <property type="match status" value="1"/>
</dbReference>
<dbReference type="Pfam" id="PF14765">
    <property type="entry name" value="PS-DH"/>
    <property type="match status" value="1"/>
</dbReference>
<sequence>MLLQGKDAWAKVPSTRFNAQAYLHPSRERPGSLVSEGGYFLQEDVSKWDAPFFAVSTAEARAIDPQQRLLLEVTYESLENAGIPIEAISNTETACFVGGFTHDYKNIVSRDIHATPQYAITGCAASMLANRISWFFNLRGASVTVDTACSSSLAALHLACETIRSGSNKTRCALVGGTNLILDPDDPCGLNALGFLSPDGRCYAFDSRANGYARGDGICMLVLKHIDDAIRDGDPIRAVIRATGLNQDGKTAGIVLPLQDAQVELIRSTYELAGLDPADTQYIELHGTGTKAGDPTEMGAVARTIANGRRSSLYCGSVKTQIGHTEAVSGIAGILKCTLALEHATIPPHLNFAKANKDLQLESRNIIVPTSPVPWPDTEIRRCSVNNFGFGGTNAHAILEDAYNYLRLRGMMPGSHYLQDTHDTDATSEPKITIKPTNSEVSSRQPHVFVLSAPEQEAIARQRHTHASYLKQDGFESSSVLQDLAYTLCERRSIFQWRHAVVASSIADLLSPWEDESLKPTRAISPHNVAFVFTGQGAQWYAMGRELVVFNIFAKSIKDSATVLMELGISWDAWHELMASESESKVNQAEYAQPLCTVLQIALVDLLAHWKVKPHAVIGHSSGEIAAAYATGALSREHCLKIAYHRGRVSRQSKQMYPHGAMIAVGMAFEEVQTYIVHTSVVVACINSPASITLSGDKAALEDLRTTFSSQNIFCRLLQVDIAYHSPQMLSVAEDYRDSLTDVIPMDNSQTQFYSTVYGRQIPIAQLTADYWVANLCSPVQFVAALDDMLYANTEKRRLKSKTQVIGTLLEIGPHSALGGPIKQFKSVRNELDHLGYHSMLSRGQDATLTALHGASCLWTKGVCVDLNKVNNTSEVSRAKVLVDLPSYCWNHSTSYWHETRRSRNHRFPESPRHDLIGSRIDDNNPLEPMWKNHLRISELPWLRDHQIHDNVVFPAAGMICAAVEAARQIAKADTGQDIKGFELRDICITRPLVFQDLDEGIETLLHLKRRKLGMGSDPGAWHEFTFYSCQDNEAHVEHACGLLEIQYARQASEVDSGREHAEEILAYQGKWNSQRAICVDVVTSPSHYGFWKEQGLHFGPNFRGLTSIRQKDSAAVFEATIPDTRSSMPCNCESDYLVHPATLDACLQLMLVTVPKTDDVPRQIWIPTAIGTIQISNDILYNHSQVLHGFCESSRNGFRELIGSIVAGNETFDSLPGIAMHGVTFTGLGTTQSLPQEPQLLEQASTKLCAKPSWKPDLDFLETTNAWAILGNNVEAPEGLVRFCSPANKVVEIMCQRVLQNVDPSTISSLPAHLQKYMEWMRKRCKTLQDGKPPSTFGSNTQPHKSDKDDDSTLRSFTANYPFDGNFCNHVFNRLDDIFKQKTTPLAVLMAEDNLSRCYQETYSCISSTQIIRNWFDLKGHKSPYMRVIEIGAGTAATTIPVLEQLGGRNGETPHFSQWTFTDISTEWFQNAKTLLHDWEPRVEYRRLDIEDDPVGQGFEAESYDVVLAVNVLHATRHISKTLENCRRLLKPGGNLVLGENTNPKDISSFIFGTLPEWWVAEDGRENGPLLLQSEWDETLKQAGFSGTDTKLPEIGNLDSHRMSVLVSTRQQEQGFPSKNIMVVTPDDCTNPIGSLASLIHQEFVRLGSAVEIKDLQAAASNARGKTVISLLEYEKPFFEEVQSVQFEQAKNILLHAAELLWVTRSDPNDGPGHPSKRAISGLLRCLKTEDASRRLYEFHFCRDLTADLDSAARTICHRFRSFWGAKQNGPDEMETVEQNGTFYIPRYIPEKILNHGLSLRGSGAIPEVADLIQPKRPLKLTIGRPGMLDTLHFVDDETPFQPLRDEEVQIEVKACAMNFLDIMVAMGQIQRPVLGYEASGIVNQVGAKVTKFKQGDRVIYMGPGAMRTVIRSHESYAHALPTNLTFEEGVTIPIAYATAYQSLIEVARLQKGESVLIHAAAGGLGQALIQISKLVEADIFCTVGSNAKKQAIIDLGIQPDHIFSSRDLSFAKGIKRVTQDRGVDVIINSLAGEALRKSWDCLADYGRFIEVGKKDILGNSGLDMRPFLKNTLFAGVNLEQMMVTNPHRSSKLVSEVLKLFEQDSIGPIQPITVYEFTDMESVFRKMQRGAHIGKLVLRVTTESRVPVMPRQSIRLNLNPDSTYLLVGGLGGLGRAQALFMAEHGARHIAFISRSGDARPEAKDLLEKLTAMGVDAKSYAGDVADKSQVKNILTQMTANMPPIRGVIQGAMVLDDGLFHKMTIDQWVTATRPKIQGKVLFAIG</sequence>
<dbReference type="GO" id="GO:0004312">
    <property type="term" value="F:fatty acid synthase activity"/>
    <property type="evidence" value="ECO:0007669"/>
    <property type="project" value="TreeGrafter"/>
</dbReference>
<dbReference type="SMART" id="SM00826">
    <property type="entry name" value="PKS_DH"/>
    <property type="match status" value="1"/>
</dbReference>
<dbReference type="GO" id="GO:0008270">
    <property type="term" value="F:zinc ion binding"/>
    <property type="evidence" value="ECO:0007669"/>
    <property type="project" value="InterPro"/>
</dbReference>
<dbReference type="GO" id="GO:1901336">
    <property type="term" value="P:lactone biosynthetic process"/>
    <property type="evidence" value="ECO:0007669"/>
    <property type="project" value="UniProtKB-ARBA"/>
</dbReference>
<comment type="caution">
    <text evidence="10">The sequence shown here is derived from an EMBL/GenBank/DDBJ whole genome shotgun (WGS) entry which is preliminary data.</text>
</comment>
<evidence type="ECO:0000256" key="7">
    <source>
        <dbReference type="SAM" id="MobiDB-lite"/>
    </source>
</evidence>
<dbReference type="EMBL" id="NPHW01003899">
    <property type="protein sequence ID" value="OXV08776.1"/>
    <property type="molecule type" value="Genomic_DNA"/>
</dbReference>
<dbReference type="PROSITE" id="PS52019">
    <property type="entry name" value="PKS_MFAS_DH"/>
    <property type="match status" value="1"/>
</dbReference>
<evidence type="ECO:0008006" key="12">
    <source>
        <dbReference type="Google" id="ProtNLM"/>
    </source>
</evidence>